<organism evidence="2">
    <name type="scientific">Lepeophtheirus salmonis</name>
    <name type="common">Salmon louse</name>
    <name type="synonym">Caligus salmonis</name>
    <dbReference type="NCBI Taxonomy" id="72036"/>
    <lineage>
        <taxon>Eukaryota</taxon>
        <taxon>Metazoa</taxon>
        <taxon>Ecdysozoa</taxon>
        <taxon>Arthropoda</taxon>
        <taxon>Crustacea</taxon>
        <taxon>Multicrustacea</taxon>
        <taxon>Hexanauplia</taxon>
        <taxon>Copepoda</taxon>
        <taxon>Siphonostomatoida</taxon>
        <taxon>Caligidae</taxon>
        <taxon>Lepeophtheirus</taxon>
    </lineage>
</organism>
<dbReference type="AlphaFoldDB" id="A0A0K2VHL3"/>
<accession>A0A0K2VHL3</accession>
<dbReference type="EMBL" id="HACA01032366">
    <property type="protein sequence ID" value="CDW49727.1"/>
    <property type="molecule type" value="Transcribed_RNA"/>
</dbReference>
<evidence type="ECO:0000313" key="2">
    <source>
        <dbReference type="EMBL" id="CDW49727.1"/>
    </source>
</evidence>
<feature type="transmembrane region" description="Helical" evidence="1">
    <location>
        <begin position="32"/>
        <end position="52"/>
    </location>
</feature>
<evidence type="ECO:0000256" key="1">
    <source>
        <dbReference type="SAM" id="Phobius"/>
    </source>
</evidence>
<protein>
    <submittedName>
        <fullName evidence="2">Uncharacterized protein</fullName>
    </submittedName>
</protein>
<keyword evidence="1" id="KW-0472">Membrane</keyword>
<feature type="transmembrane region" description="Helical" evidence="1">
    <location>
        <begin position="6"/>
        <end position="25"/>
    </location>
</feature>
<reference evidence="2" key="1">
    <citation type="submission" date="2014-05" db="EMBL/GenBank/DDBJ databases">
        <authorList>
            <person name="Chronopoulou M."/>
        </authorList>
    </citation>
    <scope>NUCLEOTIDE SEQUENCE</scope>
    <source>
        <tissue evidence="2">Whole organism</tissue>
    </source>
</reference>
<name>A0A0K2VHL3_LEPSM</name>
<sequence>RTSISFWISLSFVEGICILLSVSTASDTNSSFLFISVSLIEVSIVSSSVISFSDTFLSFR</sequence>
<feature type="non-terminal residue" evidence="2">
    <location>
        <position position="1"/>
    </location>
</feature>
<keyword evidence="1" id="KW-1133">Transmembrane helix</keyword>
<proteinExistence type="predicted"/>
<keyword evidence="1" id="KW-0812">Transmembrane</keyword>